<dbReference type="SUPFAM" id="SSF48452">
    <property type="entry name" value="TPR-like"/>
    <property type="match status" value="2"/>
</dbReference>
<dbReference type="SUPFAM" id="SSF52200">
    <property type="entry name" value="Toll/Interleukin receptor TIR domain"/>
    <property type="match status" value="1"/>
</dbReference>
<dbReference type="Pfam" id="PF13374">
    <property type="entry name" value="TPR_10"/>
    <property type="match status" value="1"/>
</dbReference>
<dbReference type="Gene3D" id="1.25.40.10">
    <property type="entry name" value="Tetratricopeptide repeat domain"/>
    <property type="match status" value="2"/>
</dbReference>
<name>A0A4S3KSN6_9GAMM</name>
<dbReference type="Pfam" id="PF13676">
    <property type="entry name" value="TIR_2"/>
    <property type="match status" value="1"/>
</dbReference>
<dbReference type="GO" id="GO:0007165">
    <property type="term" value="P:signal transduction"/>
    <property type="evidence" value="ECO:0007669"/>
    <property type="project" value="InterPro"/>
</dbReference>
<dbReference type="InterPro" id="IPR035897">
    <property type="entry name" value="Toll_tir_struct_dom_sf"/>
</dbReference>
<dbReference type="RefSeq" id="WP_081129657.1">
    <property type="nucleotide sequence ID" value="NZ_DAHXOC010000018.1"/>
</dbReference>
<keyword evidence="3" id="KW-0812">Transmembrane</keyword>
<keyword evidence="6" id="KW-1185">Reference proteome</keyword>
<dbReference type="OrthoDB" id="7308181at2"/>
<dbReference type="InterPro" id="IPR000157">
    <property type="entry name" value="TIR_dom"/>
</dbReference>
<dbReference type="STRING" id="993689.GCA_002077135_03253"/>
<feature type="domain" description="TIR" evidence="4">
    <location>
        <begin position="15"/>
        <end position="124"/>
    </location>
</feature>
<evidence type="ECO:0000256" key="1">
    <source>
        <dbReference type="ARBA" id="ARBA00022737"/>
    </source>
</evidence>
<dbReference type="SMART" id="SM00028">
    <property type="entry name" value="TPR"/>
    <property type="match status" value="3"/>
</dbReference>
<dbReference type="InterPro" id="IPR019734">
    <property type="entry name" value="TPR_rpt"/>
</dbReference>
<gene>
    <name evidence="5" type="ORF">B1806_00860</name>
</gene>
<dbReference type="EMBL" id="MWQO01000003">
    <property type="protein sequence ID" value="THD12135.1"/>
    <property type="molecule type" value="Genomic_DNA"/>
</dbReference>
<feature type="transmembrane region" description="Helical" evidence="3">
    <location>
        <begin position="203"/>
        <end position="227"/>
    </location>
</feature>
<organism evidence="5 6">
    <name type="scientific">Metallibacterium scheffleri</name>
    <dbReference type="NCBI Taxonomy" id="993689"/>
    <lineage>
        <taxon>Bacteria</taxon>
        <taxon>Pseudomonadati</taxon>
        <taxon>Pseudomonadota</taxon>
        <taxon>Gammaproteobacteria</taxon>
        <taxon>Lysobacterales</taxon>
        <taxon>Rhodanobacteraceae</taxon>
        <taxon>Metallibacterium</taxon>
    </lineage>
</organism>
<dbReference type="PANTHER" id="PTHR45641">
    <property type="entry name" value="TETRATRICOPEPTIDE REPEAT PROTEIN (AFU_ORTHOLOGUE AFUA_6G03870)"/>
    <property type="match status" value="1"/>
</dbReference>
<sequence length="737" mass="81171">MTADPVTAALRYRAFISYSHRDKSWADWLHRALEAYVVPRRLVGQSTAAGVIPRRLAPIFRDRDELASATDLDRKVNEALAQSANLIVICSPHAAASRWVDEEVLAFKRLGRGERIFCLIVDGEPNASAMPGRAAEECFVHALRHRLGADGALGEERIEPIAADARAGKDGKTNAKLKLIAGMLDVGFDVLKQRELQRRMRRMTALAALALVVMAVTTILAITAVIARNAADVARQAAERRQKQADGLVNFMLGDLNDKLAQVGRLDIMQAVDDRAMSYFQSLPITDVTDVALEQRARALEKIGSVRMDQGHLPQAMASYRAALKIAAKLADRAPTDVPRQLAHARIWAFIGMTHWQQGRLGAAQQDFDSAHAILRRAQTHAPDDLKLLFNLAIIGNDLAHVLEARGQFDAATAQYRKMLALCERLVATQPDNAEWLEYLGIAHNNLGKLALQRGDLATAVAQYAADDAIETRLAARDPRDNNRRQNMLVSRAILGRTLALTGALDVGRNDLQQALAIAGQLVEVDPRNSSFQDNVALYGMQLSRLQRMGGDLSAAHALIERSLRIFHDLTRQDPSNSGWQRAFAETQVEQAEQSRAAGQLDAARAQVQAALRILDPLFVRHPDDHATLLATMGARLLLAAVTSDAPAARHLREDALKTLQVQKNGRADPRLLALQVEALLALQRQAEAQPIIRQLWQGGYRDAALVDRLQRQRIAYPVNVAFQQKLLAADGTMHLR</sequence>
<reference evidence="5 6" key="1">
    <citation type="submission" date="2017-02" db="EMBL/GenBank/DDBJ databases">
        <title>Whole genome sequencing of Metallibacterium scheffleri DSM 24874 (T).</title>
        <authorList>
            <person name="Kumar S."/>
            <person name="Patil P."/>
            <person name="Patil P.B."/>
        </authorList>
    </citation>
    <scope>NUCLEOTIDE SEQUENCE [LARGE SCALE GENOMIC DNA]</scope>
    <source>
        <strain evidence="5 6">DSM 24874</strain>
    </source>
</reference>
<keyword evidence="2" id="KW-0802">TPR repeat</keyword>
<comment type="caution">
    <text evidence="5">The sequence shown here is derived from an EMBL/GenBank/DDBJ whole genome shotgun (WGS) entry which is preliminary data.</text>
</comment>
<keyword evidence="3" id="KW-0472">Membrane</keyword>
<dbReference type="InterPro" id="IPR011990">
    <property type="entry name" value="TPR-like_helical_dom_sf"/>
</dbReference>
<evidence type="ECO:0000313" key="5">
    <source>
        <dbReference type="EMBL" id="THD12135.1"/>
    </source>
</evidence>
<evidence type="ECO:0000256" key="3">
    <source>
        <dbReference type="SAM" id="Phobius"/>
    </source>
</evidence>
<evidence type="ECO:0000259" key="4">
    <source>
        <dbReference type="Pfam" id="PF13676"/>
    </source>
</evidence>
<accession>A0A4S3KSN6</accession>
<proteinExistence type="predicted"/>
<dbReference type="AlphaFoldDB" id="A0A4S3KSN6"/>
<protein>
    <recommendedName>
        <fullName evidence="4">TIR domain-containing protein</fullName>
    </recommendedName>
</protein>
<evidence type="ECO:0000313" key="6">
    <source>
        <dbReference type="Proteomes" id="UP000307749"/>
    </source>
</evidence>
<keyword evidence="1" id="KW-0677">Repeat</keyword>
<dbReference type="Gene3D" id="3.40.50.10140">
    <property type="entry name" value="Toll/interleukin-1 receptor homology (TIR) domain"/>
    <property type="match status" value="1"/>
</dbReference>
<keyword evidence="3" id="KW-1133">Transmembrane helix</keyword>
<evidence type="ECO:0000256" key="2">
    <source>
        <dbReference type="ARBA" id="ARBA00022803"/>
    </source>
</evidence>
<dbReference type="Proteomes" id="UP000307749">
    <property type="component" value="Unassembled WGS sequence"/>
</dbReference>